<evidence type="ECO:0000256" key="6">
    <source>
        <dbReference type="PROSITE-ProRule" id="PRU00169"/>
    </source>
</evidence>
<dbReference type="EMBL" id="VIGC01000002">
    <property type="protein sequence ID" value="TQE97609.1"/>
    <property type="molecule type" value="Genomic_DNA"/>
</dbReference>
<dbReference type="GO" id="GO:0000156">
    <property type="term" value="F:phosphorelay response regulator activity"/>
    <property type="evidence" value="ECO:0007669"/>
    <property type="project" value="TreeGrafter"/>
</dbReference>
<dbReference type="InterPro" id="IPR036388">
    <property type="entry name" value="WH-like_DNA-bd_sf"/>
</dbReference>
<dbReference type="InterPro" id="IPR001789">
    <property type="entry name" value="Sig_transdc_resp-reg_receiver"/>
</dbReference>
<evidence type="ECO:0000256" key="7">
    <source>
        <dbReference type="PROSITE-ProRule" id="PRU01091"/>
    </source>
</evidence>
<dbReference type="Gene3D" id="6.10.250.690">
    <property type="match status" value="1"/>
</dbReference>
<proteinExistence type="predicted"/>
<protein>
    <submittedName>
        <fullName evidence="10">Response regulator transcription factor</fullName>
    </submittedName>
</protein>
<dbReference type="InterPro" id="IPR039420">
    <property type="entry name" value="WalR-like"/>
</dbReference>
<dbReference type="GO" id="GO:0006355">
    <property type="term" value="P:regulation of DNA-templated transcription"/>
    <property type="evidence" value="ECO:0007669"/>
    <property type="project" value="InterPro"/>
</dbReference>
<keyword evidence="11" id="KW-1185">Reference proteome</keyword>
<keyword evidence="2" id="KW-0902">Two-component regulatory system</keyword>
<dbReference type="OrthoDB" id="9790442at2"/>
<dbReference type="SMART" id="SM00862">
    <property type="entry name" value="Trans_reg_C"/>
    <property type="match status" value="1"/>
</dbReference>
<dbReference type="Gene3D" id="3.40.50.2300">
    <property type="match status" value="1"/>
</dbReference>
<dbReference type="SUPFAM" id="SSF52172">
    <property type="entry name" value="CheY-like"/>
    <property type="match status" value="1"/>
</dbReference>
<dbReference type="GO" id="GO:0005829">
    <property type="term" value="C:cytosol"/>
    <property type="evidence" value="ECO:0007669"/>
    <property type="project" value="TreeGrafter"/>
</dbReference>
<evidence type="ECO:0000256" key="5">
    <source>
        <dbReference type="ARBA" id="ARBA00023163"/>
    </source>
</evidence>
<keyword evidence="1 6" id="KW-0597">Phosphoprotein</keyword>
<dbReference type="GO" id="GO:0000976">
    <property type="term" value="F:transcription cis-regulatory region binding"/>
    <property type="evidence" value="ECO:0007669"/>
    <property type="project" value="TreeGrafter"/>
</dbReference>
<reference evidence="10 11" key="1">
    <citation type="submission" date="2019-06" db="EMBL/GenBank/DDBJ databases">
        <title>Genome sequence of Litorilinea aerophila BAA-2444.</title>
        <authorList>
            <person name="Maclea K.S."/>
            <person name="Maurais E.G."/>
            <person name="Iannazzi L.C."/>
        </authorList>
    </citation>
    <scope>NUCLEOTIDE SEQUENCE [LARGE SCALE GENOMIC DNA]</scope>
    <source>
        <strain evidence="10 11">ATCC BAA-2444</strain>
    </source>
</reference>
<feature type="domain" description="OmpR/PhoB-type" evidence="9">
    <location>
        <begin position="128"/>
        <end position="228"/>
    </location>
</feature>
<dbReference type="Gene3D" id="1.10.10.10">
    <property type="entry name" value="Winged helix-like DNA-binding domain superfamily/Winged helix DNA-binding domain"/>
    <property type="match status" value="1"/>
</dbReference>
<evidence type="ECO:0000256" key="2">
    <source>
        <dbReference type="ARBA" id="ARBA00023012"/>
    </source>
</evidence>
<dbReference type="RefSeq" id="WP_141608336.1">
    <property type="nucleotide sequence ID" value="NZ_VIGC02000002.1"/>
</dbReference>
<evidence type="ECO:0000259" key="9">
    <source>
        <dbReference type="PROSITE" id="PS51755"/>
    </source>
</evidence>
<dbReference type="CDD" id="cd17574">
    <property type="entry name" value="REC_OmpR"/>
    <property type="match status" value="1"/>
</dbReference>
<dbReference type="GO" id="GO:0032993">
    <property type="term" value="C:protein-DNA complex"/>
    <property type="evidence" value="ECO:0007669"/>
    <property type="project" value="TreeGrafter"/>
</dbReference>
<evidence type="ECO:0000256" key="4">
    <source>
        <dbReference type="ARBA" id="ARBA00023125"/>
    </source>
</evidence>
<evidence type="ECO:0000256" key="1">
    <source>
        <dbReference type="ARBA" id="ARBA00022553"/>
    </source>
</evidence>
<gene>
    <name evidence="10" type="ORF">FKZ61_01685</name>
</gene>
<dbReference type="PROSITE" id="PS51755">
    <property type="entry name" value="OMPR_PHOB"/>
    <property type="match status" value="1"/>
</dbReference>
<feature type="modified residue" description="4-aspartylphosphate" evidence="6">
    <location>
        <position position="53"/>
    </location>
</feature>
<keyword evidence="3" id="KW-0805">Transcription regulation</keyword>
<dbReference type="Pfam" id="PF00486">
    <property type="entry name" value="Trans_reg_C"/>
    <property type="match status" value="1"/>
</dbReference>
<accession>A0A540VLG0</accession>
<dbReference type="CDD" id="cd00383">
    <property type="entry name" value="trans_reg_C"/>
    <property type="match status" value="1"/>
</dbReference>
<dbReference type="SMART" id="SM00448">
    <property type="entry name" value="REC"/>
    <property type="match status" value="1"/>
</dbReference>
<feature type="domain" description="Response regulatory" evidence="8">
    <location>
        <begin position="4"/>
        <end position="117"/>
    </location>
</feature>
<dbReference type="PROSITE" id="PS50110">
    <property type="entry name" value="RESPONSE_REGULATORY"/>
    <property type="match status" value="1"/>
</dbReference>
<dbReference type="InterPro" id="IPR001867">
    <property type="entry name" value="OmpR/PhoB-type_DNA-bd"/>
</dbReference>
<name>A0A540VLG0_9CHLR</name>
<dbReference type="AlphaFoldDB" id="A0A540VLG0"/>
<dbReference type="InterPro" id="IPR011006">
    <property type="entry name" value="CheY-like_superfamily"/>
</dbReference>
<dbReference type="PANTHER" id="PTHR48111">
    <property type="entry name" value="REGULATOR OF RPOS"/>
    <property type="match status" value="1"/>
</dbReference>
<sequence>MGNRILVIDDDSVLSELVVYMLRGGGYEVVAAGDGEEGLRKFQAEPFDLVILDINMPGMDGFEVCRRIRSQSQVPIIMLTAQGSDEAVVRGLDLGADDYVTKPFRLKPLMARVRANLRRAQAPDPTFGRVRYHDDYLSIDLESQRIAIQGRAVKLTPMEYQLLATLVKNRGQVLEARKLLEQVWGQEYAEDLDYLRLYIWHLRRKIEPDPDHPRYIQDVGPLGYSFSPADAP</sequence>
<keyword evidence="4 7" id="KW-0238">DNA-binding</keyword>
<evidence type="ECO:0000256" key="3">
    <source>
        <dbReference type="ARBA" id="ARBA00023015"/>
    </source>
</evidence>
<dbReference type="FunFam" id="3.40.50.2300:FF:000001">
    <property type="entry name" value="DNA-binding response regulator PhoB"/>
    <property type="match status" value="1"/>
</dbReference>
<evidence type="ECO:0000313" key="11">
    <source>
        <dbReference type="Proteomes" id="UP000317371"/>
    </source>
</evidence>
<evidence type="ECO:0000313" key="10">
    <source>
        <dbReference type="EMBL" id="TQE97609.1"/>
    </source>
</evidence>
<comment type="caution">
    <text evidence="10">The sequence shown here is derived from an EMBL/GenBank/DDBJ whole genome shotgun (WGS) entry which is preliminary data.</text>
</comment>
<keyword evidence="5" id="KW-0804">Transcription</keyword>
<dbReference type="Pfam" id="PF00072">
    <property type="entry name" value="Response_reg"/>
    <property type="match status" value="1"/>
</dbReference>
<dbReference type="Proteomes" id="UP000317371">
    <property type="component" value="Unassembled WGS sequence"/>
</dbReference>
<organism evidence="10 11">
    <name type="scientific">Litorilinea aerophila</name>
    <dbReference type="NCBI Taxonomy" id="1204385"/>
    <lineage>
        <taxon>Bacteria</taxon>
        <taxon>Bacillati</taxon>
        <taxon>Chloroflexota</taxon>
        <taxon>Caldilineae</taxon>
        <taxon>Caldilineales</taxon>
        <taxon>Caldilineaceae</taxon>
        <taxon>Litorilinea</taxon>
    </lineage>
</organism>
<dbReference type="InParanoid" id="A0A540VLG0"/>
<dbReference type="PANTHER" id="PTHR48111:SF1">
    <property type="entry name" value="TWO-COMPONENT RESPONSE REGULATOR ORR33"/>
    <property type="match status" value="1"/>
</dbReference>
<evidence type="ECO:0000259" key="8">
    <source>
        <dbReference type="PROSITE" id="PS50110"/>
    </source>
</evidence>
<feature type="DNA-binding region" description="OmpR/PhoB-type" evidence="7">
    <location>
        <begin position="128"/>
        <end position="228"/>
    </location>
</feature>